<name>A0A6A7Y8U6_9HYPH</name>
<evidence type="ECO:0000313" key="4">
    <source>
        <dbReference type="Proteomes" id="UP000332515"/>
    </source>
</evidence>
<dbReference type="AlphaFoldDB" id="A0A6A7Y8U6"/>
<dbReference type="RefSeq" id="WP_153483483.1">
    <property type="nucleotide sequence ID" value="NZ_VWNA01000001.1"/>
</dbReference>
<dbReference type="Pfam" id="PF02622">
    <property type="entry name" value="DUF179"/>
    <property type="match status" value="1"/>
</dbReference>
<sequence>MIRAASFLDGQLLIAMPGMEDERFARSVVYICAHSSDGAMGIIVNKPVDDISFPDLLEQLEIVSGDDEIRLPPKAKTMRVHRGGPVETGRGFVLHSDDYRTENATLPIDDGVCLTATIDILRAIVENRGPARALLALGYAGWAPGQLEGEILANGWLTCAADPDLVFDGDLETKYDRALLKLGIAPGMLSRESGHA</sequence>
<dbReference type="SUPFAM" id="SSF143456">
    <property type="entry name" value="VC0467-like"/>
    <property type="match status" value="1"/>
</dbReference>
<dbReference type="NCBIfam" id="NF001268">
    <property type="entry name" value="PRK00228.1-4"/>
    <property type="match status" value="1"/>
</dbReference>
<dbReference type="PANTHER" id="PTHR30327:SF1">
    <property type="entry name" value="UPF0301 PROTEIN YQGE"/>
    <property type="match status" value="1"/>
</dbReference>
<comment type="similarity">
    <text evidence="1 2">Belongs to the UPF0301 (AlgH) family.</text>
</comment>
<reference evidence="3 4" key="1">
    <citation type="submission" date="2019-09" db="EMBL/GenBank/DDBJ databases">
        <title>Segnochrobactrum spirostomi gen. nov., sp. nov., isolated from the ciliate Spirostomum cf. yagiui and description of a novel family, Segnochrobactraceae fam. nov. within the order Rhizobiales of the class Alphaproteobacteria.</title>
        <authorList>
            <person name="Akter S."/>
            <person name="Shazib S.U.A."/>
            <person name="Shin M.K."/>
        </authorList>
    </citation>
    <scope>NUCLEOTIDE SEQUENCE [LARGE SCALE GENOMIC DNA]</scope>
    <source>
        <strain evidence="3 4">Sp-1</strain>
    </source>
</reference>
<keyword evidence="4" id="KW-1185">Reference proteome</keyword>
<dbReference type="HAMAP" id="MF_00758">
    <property type="entry name" value="UPF0301"/>
    <property type="match status" value="1"/>
</dbReference>
<protein>
    <recommendedName>
        <fullName evidence="2">UPF0301 protein F0357_14935</fullName>
    </recommendedName>
</protein>
<comment type="caution">
    <text evidence="3">The sequence shown here is derived from an EMBL/GenBank/DDBJ whole genome shotgun (WGS) entry which is preliminary data.</text>
</comment>
<evidence type="ECO:0000256" key="1">
    <source>
        <dbReference type="ARBA" id="ARBA00009600"/>
    </source>
</evidence>
<gene>
    <name evidence="3" type="ORF">F0357_14935</name>
</gene>
<dbReference type="Gene3D" id="3.40.1740.10">
    <property type="entry name" value="VC0467-like"/>
    <property type="match status" value="1"/>
</dbReference>
<proteinExistence type="inferred from homology"/>
<dbReference type="EMBL" id="VWNA01000001">
    <property type="protein sequence ID" value="MQT13909.1"/>
    <property type="molecule type" value="Genomic_DNA"/>
</dbReference>
<dbReference type="InterPro" id="IPR003774">
    <property type="entry name" value="AlgH-like"/>
</dbReference>
<evidence type="ECO:0000256" key="2">
    <source>
        <dbReference type="HAMAP-Rule" id="MF_00758"/>
    </source>
</evidence>
<organism evidence="3 4">
    <name type="scientific">Segnochrobactrum spirostomi</name>
    <dbReference type="NCBI Taxonomy" id="2608987"/>
    <lineage>
        <taxon>Bacteria</taxon>
        <taxon>Pseudomonadati</taxon>
        <taxon>Pseudomonadota</taxon>
        <taxon>Alphaproteobacteria</taxon>
        <taxon>Hyphomicrobiales</taxon>
        <taxon>Segnochrobactraceae</taxon>
        <taxon>Segnochrobactrum</taxon>
    </lineage>
</organism>
<dbReference type="PANTHER" id="PTHR30327">
    <property type="entry name" value="UNCHARACTERIZED PROTEIN YQGE"/>
    <property type="match status" value="1"/>
</dbReference>
<dbReference type="Proteomes" id="UP000332515">
    <property type="component" value="Unassembled WGS sequence"/>
</dbReference>
<dbReference type="GO" id="GO:0005829">
    <property type="term" value="C:cytosol"/>
    <property type="evidence" value="ECO:0007669"/>
    <property type="project" value="TreeGrafter"/>
</dbReference>
<evidence type="ECO:0000313" key="3">
    <source>
        <dbReference type="EMBL" id="MQT13909.1"/>
    </source>
</evidence>
<accession>A0A6A7Y8U6</accession>